<keyword evidence="1" id="KW-1133">Transmembrane helix</keyword>
<feature type="chain" id="PRO_5040930344" evidence="2">
    <location>
        <begin position="22"/>
        <end position="179"/>
    </location>
</feature>
<protein>
    <submittedName>
        <fullName evidence="3">HupE/UreJ family protein</fullName>
    </submittedName>
</protein>
<keyword evidence="4" id="KW-1185">Reference proteome</keyword>
<keyword evidence="1" id="KW-0472">Membrane</keyword>
<feature type="signal peptide" evidence="2">
    <location>
        <begin position="1"/>
        <end position="21"/>
    </location>
</feature>
<feature type="transmembrane region" description="Helical" evidence="1">
    <location>
        <begin position="114"/>
        <end position="133"/>
    </location>
</feature>
<feature type="transmembrane region" description="Helical" evidence="1">
    <location>
        <begin position="37"/>
        <end position="60"/>
    </location>
</feature>
<reference evidence="3" key="1">
    <citation type="submission" date="2022-11" db="EMBL/GenBank/DDBJ databases">
        <title>Parathalassolutuus dongxingensis gen. nov., sp. nov., a novel member of family Oceanospirillaceae isolated from a coastal shrimp pond in Guangxi, China.</title>
        <authorList>
            <person name="Chen H."/>
        </authorList>
    </citation>
    <scope>NUCLEOTIDE SEQUENCE</scope>
    <source>
        <strain evidence="3">G-43</strain>
    </source>
</reference>
<dbReference type="RefSeq" id="WP_283172709.1">
    <property type="nucleotide sequence ID" value="NZ_JAPNOA010000018.1"/>
</dbReference>
<dbReference type="Pfam" id="PF04955">
    <property type="entry name" value="HupE_UreJ"/>
    <property type="match status" value="1"/>
</dbReference>
<dbReference type="AlphaFoldDB" id="A0A9X3IRQ9"/>
<feature type="transmembrane region" description="Helical" evidence="1">
    <location>
        <begin position="139"/>
        <end position="162"/>
    </location>
</feature>
<name>A0A9X3IRQ9_9GAMM</name>
<feature type="transmembrane region" description="Helical" evidence="1">
    <location>
        <begin position="90"/>
        <end position="107"/>
    </location>
</feature>
<proteinExistence type="predicted"/>
<gene>
    <name evidence="3" type="ORF">OUO13_04770</name>
</gene>
<comment type="caution">
    <text evidence="3">The sequence shown here is derived from an EMBL/GenBank/DDBJ whole genome shotgun (WGS) entry which is preliminary data.</text>
</comment>
<accession>A0A9X3IRQ9</accession>
<keyword evidence="1" id="KW-0812">Transmembrane</keyword>
<evidence type="ECO:0000256" key="1">
    <source>
        <dbReference type="SAM" id="Phobius"/>
    </source>
</evidence>
<keyword evidence="2" id="KW-0732">Signal</keyword>
<evidence type="ECO:0000256" key="2">
    <source>
        <dbReference type="SAM" id="SignalP"/>
    </source>
</evidence>
<feature type="transmembrane region" description="Helical" evidence="1">
    <location>
        <begin position="67"/>
        <end position="84"/>
    </location>
</feature>
<organism evidence="3 4">
    <name type="scientific">Parathalassolituus penaei</name>
    <dbReference type="NCBI Taxonomy" id="2997323"/>
    <lineage>
        <taxon>Bacteria</taxon>
        <taxon>Pseudomonadati</taxon>
        <taxon>Pseudomonadota</taxon>
        <taxon>Gammaproteobacteria</taxon>
        <taxon>Oceanospirillales</taxon>
        <taxon>Oceanospirillaceae</taxon>
        <taxon>Parathalassolituus</taxon>
    </lineage>
</organism>
<sequence length="179" mass="18215">MKVATYAALGSLTLISSQALAHPGHEVTGNALLNGLLHPFTGMDHMLALTGLGAMAALAATRKVHQLLLALIATVAAGAIGGLMTTSALALEFMLGLSLLAMPVLLISHRGNQIVQNSAIGAALLFSLAHGAVQGAESAGMTMAVVGLVLSSSLLMLGGFGITRLALKQRMQLAVVRKD</sequence>
<dbReference type="EMBL" id="JAPNOA010000018">
    <property type="protein sequence ID" value="MCY0964490.1"/>
    <property type="molecule type" value="Genomic_DNA"/>
</dbReference>
<dbReference type="Proteomes" id="UP001150830">
    <property type="component" value="Unassembled WGS sequence"/>
</dbReference>
<dbReference type="InterPro" id="IPR007038">
    <property type="entry name" value="HupE_UreJ"/>
</dbReference>
<evidence type="ECO:0000313" key="4">
    <source>
        <dbReference type="Proteomes" id="UP001150830"/>
    </source>
</evidence>
<evidence type="ECO:0000313" key="3">
    <source>
        <dbReference type="EMBL" id="MCY0964490.1"/>
    </source>
</evidence>